<dbReference type="PANTHER" id="PTHR21310:SF58">
    <property type="entry name" value="AMINOGLYCOSIDE PHOSPHOTRANSFERASE DOMAIN-CONTAINING PROTEIN"/>
    <property type="match status" value="1"/>
</dbReference>
<organism evidence="2 3">
    <name type="scientific">Rhodofomes roseus</name>
    <dbReference type="NCBI Taxonomy" id="34475"/>
    <lineage>
        <taxon>Eukaryota</taxon>
        <taxon>Fungi</taxon>
        <taxon>Dikarya</taxon>
        <taxon>Basidiomycota</taxon>
        <taxon>Agaricomycotina</taxon>
        <taxon>Agaricomycetes</taxon>
        <taxon>Polyporales</taxon>
        <taxon>Rhodofomes</taxon>
    </lineage>
</organism>
<dbReference type="STRING" id="34475.A0A4Y9YPE0"/>
<proteinExistence type="predicted"/>
<dbReference type="SUPFAM" id="SSF56112">
    <property type="entry name" value="Protein kinase-like (PK-like)"/>
    <property type="match status" value="1"/>
</dbReference>
<evidence type="ECO:0000313" key="3">
    <source>
        <dbReference type="Proteomes" id="UP000298390"/>
    </source>
</evidence>
<reference evidence="2 3" key="1">
    <citation type="submission" date="2019-01" db="EMBL/GenBank/DDBJ databases">
        <title>Genome sequencing of the rare red list fungi Fomitopsis rosea.</title>
        <authorList>
            <person name="Buettner E."/>
            <person name="Kellner H."/>
        </authorList>
    </citation>
    <scope>NUCLEOTIDE SEQUENCE [LARGE SCALE GENOMIC DNA]</scope>
    <source>
        <strain evidence="2 3">DSM 105464</strain>
    </source>
</reference>
<dbReference type="PANTHER" id="PTHR21310">
    <property type="entry name" value="AMINOGLYCOSIDE PHOSPHOTRANSFERASE-RELATED-RELATED"/>
    <property type="match status" value="1"/>
</dbReference>
<evidence type="ECO:0000313" key="2">
    <source>
        <dbReference type="EMBL" id="TFY63573.1"/>
    </source>
</evidence>
<dbReference type="Pfam" id="PF01636">
    <property type="entry name" value="APH"/>
    <property type="match status" value="1"/>
</dbReference>
<dbReference type="EMBL" id="SEKV01000126">
    <property type="protein sequence ID" value="TFY63573.1"/>
    <property type="molecule type" value="Genomic_DNA"/>
</dbReference>
<dbReference type="Proteomes" id="UP000298390">
    <property type="component" value="Unassembled WGS sequence"/>
</dbReference>
<protein>
    <recommendedName>
        <fullName evidence="1">Aminoglycoside phosphotransferase domain-containing protein</fullName>
    </recommendedName>
</protein>
<dbReference type="InterPro" id="IPR051678">
    <property type="entry name" value="AGP_Transferase"/>
</dbReference>
<dbReference type="Gene3D" id="3.90.1200.10">
    <property type="match status" value="1"/>
</dbReference>
<accession>A0A4Y9YPE0</accession>
<dbReference type="AlphaFoldDB" id="A0A4Y9YPE0"/>
<dbReference type="InterPro" id="IPR002575">
    <property type="entry name" value="Aminoglycoside_PTrfase"/>
</dbReference>
<gene>
    <name evidence="2" type="ORF">EVJ58_g3183</name>
</gene>
<sequence>MVKTFGAYACQIADPNPPRENGLEREYPEHLANYQRIYDMAHTVVLSHGDLAPHNILVMDGHITGVIDWEAAGWYPEYWEYTTMLKGLQLTAGPDGQIVPKTAWQRLVLSLPSFCYATEYDLEWSLWWLTMANWPPW</sequence>
<name>A0A4Y9YPE0_9APHY</name>
<feature type="domain" description="Aminoglycoside phosphotransferase" evidence="1">
    <location>
        <begin position="9"/>
        <end position="85"/>
    </location>
</feature>
<comment type="caution">
    <text evidence="2">The sequence shown here is derived from an EMBL/GenBank/DDBJ whole genome shotgun (WGS) entry which is preliminary data.</text>
</comment>
<dbReference type="InterPro" id="IPR011009">
    <property type="entry name" value="Kinase-like_dom_sf"/>
</dbReference>
<evidence type="ECO:0000259" key="1">
    <source>
        <dbReference type="Pfam" id="PF01636"/>
    </source>
</evidence>